<dbReference type="Proteomes" id="UP000051913">
    <property type="component" value="Unassembled WGS sequence"/>
</dbReference>
<proteinExistence type="predicted"/>
<name>A0A0R3KUR7_9BRAD</name>
<sequence length="91" mass="10354">MRSADVQEGFYYEKANRRGWLRLAVKVRGDTVTYIDFTGIGECTGFGRWAQRRLTLAEARAEFPREVAKISEQIAIVSAKAEATNFRARHS</sequence>
<reference evidence="1 2" key="1">
    <citation type="submission" date="2014-03" db="EMBL/GenBank/DDBJ databases">
        <title>Bradyrhizobium valentinum sp. nov., isolated from effective nodules of Lupinus mariae-josephae, a lupine endemic of basic-lime soils in Eastern Spain.</title>
        <authorList>
            <person name="Duran D."/>
            <person name="Rey L."/>
            <person name="Navarro A."/>
            <person name="Busquets A."/>
            <person name="Imperial J."/>
            <person name="Ruiz-Argueso T."/>
        </authorList>
    </citation>
    <scope>NUCLEOTIDE SEQUENCE [LARGE SCALE GENOMIC DNA]</scope>
    <source>
        <strain evidence="1 2">LmjM3</strain>
    </source>
</reference>
<organism evidence="1 2">
    <name type="scientific">Bradyrhizobium valentinum</name>
    <dbReference type="NCBI Taxonomy" id="1518501"/>
    <lineage>
        <taxon>Bacteria</taxon>
        <taxon>Pseudomonadati</taxon>
        <taxon>Pseudomonadota</taxon>
        <taxon>Alphaproteobacteria</taxon>
        <taxon>Hyphomicrobiales</taxon>
        <taxon>Nitrobacteraceae</taxon>
        <taxon>Bradyrhizobium</taxon>
    </lineage>
</organism>
<evidence type="ECO:0000313" key="2">
    <source>
        <dbReference type="Proteomes" id="UP000051913"/>
    </source>
</evidence>
<protein>
    <submittedName>
        <fullName evidence="1">Uncharacterized protein</fullName>
    </submittedName>
</protein>
<dbReference type="EMBL" id="LLXX01000173">
    <property type="protein sequence ID" value="KRQ99318.1"/>
    <property type="molecule type" value="Genomic_DNA"/>
</dbReference>
<evidence type="ECO:0000313" key="1">
    <source>
        <dbReference type="EMBL" id="KRQ99318.1"/>
    </source>
</evidence>
<keyword evidence="2" id="KW-1185">Reference proteome</keyword>
<dbReference type="AlphaFoldDB" id="A0A0R3KUR7"/>
<accession>A0A0R3KUR7</accession>
<comment type="caution">
    <text evidence="1">The sequence shown here is derived from an EMBL/GenBank/DDBJ whole genome shotgun (WGS) entry which is preliminary data.</text>
</comment>
<gene>
    <name evidence="1" type="ORF">CP49_12040</name>
</gene>